<dbReference type="GO" id="GO:1990002">
    <property type="term" value="F:methylglyoxal reductase (NADPH) (acetol producing) activity"/>
    <property type="evidence" value="ECO:0007669"/>
    <property type="project" value="TreeGrafter"/>
</dbReference>
<protein>
    <submittedName>
        <fullName evidence="4">Alcohol dehydrogenase</fullName>
    </submittedName>
</protein>
<keyword evidence="5" id="KW-1185">Reference proteome</keyword>
<accession>A0A1X7L2A2</accession>
<reference evidence="5" key="1">
    <citation type="submission" date="2017-04" db="EMBL/GenBank/DDBJ databases">
        <authorList>
            <person name="Varghese N."/>
            <person name="Submissions S."/>
        </authorList>
    </citation>
    <scope>NUCLEOTIDE SEQUENCE [LARGE SCALE GENOMIC DNA]</scope>
    <source>
        <strain evidence="5">USBA 82</strain>
    </source>
</reference>
<dbReference type="GO" id="GO:1990362">
    <property type="term" value="F:butanol dehydrogenase (NAD+) activity"/>
    <property type="evidence" value="ECO:0007669"/>
    <property type="project" value="InterPro"/>
</dbReference>
<dbReference type="InterPro" id="IPR056798">
    <property type="entry name" value="ADH_Fe_C"/>
</dbReference>
<dbReference type="Proteomes" id="UP000193355">
    <property type="component" value="Unassembled WGS sequence"/>
</dbReference>
<dbReference type="FunFam" id="3.40.50.1970:FF:000003">
    <property type="entry name" value="Alcohol dehydrogenase, iron-containing"/>
    <property type="match status" value="1"/>
</dbReference>
<dbReference type="GO" id="GO:0008106">
    <property type="term" value="F:alcohol dehydrogenase (NADP+) activity"/>
    <property type="evidence" value="ECO:0007669"/>
    <property type="project" value="TreeGrafter"/>
</dbReference>
<evidence type="ECO:0000313" key="4">
    <source>
        <dbReference type="EMBL" id="SMG47870.1"/>
    </source>
</evidence>
<dbReference type="Pfam" id="PF25137">
    <property type="entry name" value="ADH_Fe_C"/>
    <property type="match status" value="1"/>
</dbReference>
<dbReference type="InterPro" id="IPR001670">
    <property type="entry name" value="ADH_Fe/GldA"/>
</dbReference>
<dbReference type="SUPFAM" id="SSF56796">
    <property type="entry name" value="Dehydroquinate synthase-like"/>
    <property type="match status" value="1"/>
</dbReference>
<dbReference type="RefSeq" id="WP_085545530.1">
    <property type="nucleotide sequence ID" value="NZ_FXBB01000043.1"/>
</dbReference>
<keyword evidence="1" id="KW-0560">Oxidoreductase</keyword>
<feature type="domain" description="Alcohol dehydrogenase iron-type/glycerol dehydrogenase GldA" evidence="2">
    <location>
        <begin position="18"/>
        <end position="190"/>
    </location>
</feature>
<dbReference type="STRING" id="561720.SAMN06275492_14313"/>
<evidence type="ECO:0000313" key="5">
    <source>
        <dbReference type="Proteomes" id="UP000193355"/>
    </source>
</evidence>
<evidence type="ECO:0000256" key="1">
    <source>
        <dbReference type="ARBA" id="ARBA00023002"/>
    </source>
</evidence>
<gene>
    <name evidence="4" type="ORF">SAMN06275492_14313</name>
</gene>
<sequence>MWDHTMPIDEIREIRSKTTVYLGVGAIAKIDSIVEDLKAKGIDKVLCVTGKGSYKATGAWDHVTAAFDKHGVGHVLFDKIRPNPEADDVDAAVAMAKEFGAKAVVAIGGGSPIDAGKSAAILMEYPEENARSLYEFKFTPVKAAPVVAINLTHGTGTEVDRFAVVTIPEKEYKPAIAYDCIYPAYAIDDPALMTGLSPDQTRYTAIDAINHVTEAATTKVASPYTILLAKEVIRLVSTYLPKALEDPKDLTARYYLLYASLIAGICFDNGLLHFTHALEHPLSGVKPDLAHGLGLAMILPAVVKYTYPAKPEVLADIYSTIVPGLKGNSDEADSLAQGIEKWLQSVGVCSKLSDEGYTEENIPRLVELAQTTPSLAGLLSLAPVPSGADVIESIYRESLKPYCKGCC</sequence>
<dbReference type="Gene3D" id="3.40.50.1970">
    <property type="match status" value="1"/>
</dbReference>
<feature type="domain" description="Fe-containing alcohol dehydrogenase-like C-terminal" evidence="3">
    <location>
        <begin position="203"/>
        <end position="370"/>
    </location>
</feature>
<dbReference type="InterPro" id="IPR044731">
    <property type="entry name" value="BDH-like"/>
</dbReference>
<dbReference type="AlphaFoldDB" id="A0A1X7L2A2"/>
<dbReference type="GO" id="GO:0005829">
    <property type="term" value="C:cytosol"/>
    <property type="evidence" value="ECO:0007669"/>
    <property type="project" value="TreeGrafter"/>
</dbReference>
<dbReference type="PANTHER" id="PTHR43633:SF1">
    <property type="entry name" value="ALCOHOL DEHYDROGENASE YQHD"/>
    <property type="match status" value="1"/>
</dbReference>
<dbReference type="Gene3D" id="1.20.1090.10">
    <property type="entry name" value="Dehydroquinate synthase-like - alpha domain"/>
    <property type="match status" value="1"/>
</dbReference>
<dbReference type="CDD" id="cd08186">
    <property type="entry name" value="Fe-ADH-like"/>
    <property type="match status" value="1"/>
</dbReference>
<dbReference type="GO" id="GO:0046872">
    <property type="term" value="F:metal ion binding"/>
    <property type="evidence" value="ECO:0007669"/>
    <property type="project" value="InterPro"/>
</dbReference>
<proteinExistence type="predicted"/>
<organism evidence="4 5">
    <name type="scientific">Dethiosulfovibrio salsuginis</name>
    <dbReference type="NCBI Taxonomy" id="561720"/>
    <lineage>
        <taxon>Bacteria</taxon>
        <taxon>Thermotogati</taxon>
        <taxon>Synergistota</taxon>
        <taxon>Synergistia</taxon>
        <taxon>Synergistales</taxon>
        <taxon>Dethiosulfovibrionaceae</taxon>
        <taxon>Dethiosulfovibrio</taxon>
    </lineage>
</organism>
<dbReference type="Pfam" id="PF00465">
    <property type="entry name" value="Fe-ADH"/>
    <property type="match status" value="1"/>
</dbReference>
<dbReference type="EMBL" id="FXBB01000043">
    <property type="protein sequence ID" value="SMG47870.1"/>
    <property type="molecule type" value="Genomic_DNA"/>
</dbReference>
<evidence type="ECO:0000259" key="3">
    <source>
        <dbReference type="Pfam" id="PF25137"/>
    </source>
</evidence>
<dbReference type="PANTHER" id="PTHR43633">
    <property type="entry name" value="ALCOHOL DEHYDROGENASE YQHD"/>
    <property type="match status" value="1"/>
</dbReference>
<evidence type="ECO:0000259" key="2">
    <source>
        <dbReference type="Pfam" id="PF00465"/>
    </source>
</evidence>
<dbReference type="InterPro" id="IPR045910">
    <property type="entry name" value="AdhA-like"/>
</dbReference>
<name>A0A1X7L2A2_9BACT</name>
<dbReference type="OrthoDB" id="9815791at2"/>